<evidence type="ECO:0000313" key="1">
    <source>
        <dbReference type="EMBL" id="KAJ7545548.1"/>
    </source>
</evidence>
<protein>
    <submittedName>
        <fullName evidence="1">Uncharacterized protein</fullName>
    </submittedName>
</protein>
<reference evidence="2" key="1">
    <citation type="journal article" date="2024" name="Proc. Natl. Acad. Sci. U.S.A.">
        <title>Extraordinary preservation of gene collinearity over three hundred million years revealed in homosporous lycophytes.</title>
        <authorList>
            <person name="Li C."/>
            <person name="Wickell D."/>
            <person name="Kuo L.Y."/>
            <person name="Chen X."/>
            <person name="Nie B."/>
            <person name="Liao X."/>
            <person name="Peng D."/>
            <person name="Ji J."/>
            <person name="Jenkins J."/>
            <person name="Williams M."/>
            <person name="Shu S."/>
            <person name="Plott C."/>
            <person name="Barry K."/>
            <person name="Rajasekar S."/>
            <person name="Grimwood J."/>
            <person name="Han X."/>
            <person name="Sun S."/>
            <person name="Hou Z."/>
            <person name="He W."/>
            <person name="Dai G."/>
            <person name="Sun C."/>
            <person name="Schmutz J."/>
            <person name="Leebens-Mack J.H."/>
            <person name="Li F.W."/>
            <person name="Wang L."/>
        </authorList>
    </citation>
    <scope>NUCLEOTIDE SEQUENCE [LARGE SCALE GENOMIC DNA]</scope>
    <source>
        <strain evidence="2">cv. PW_Plant_1</strain>
    </source>
</reference>
<organism evidence="1 2">
    <name type="scientific">Diphasiastrum complanatum</name>
    <name type="common">Issler's clubmoss</name>
    <name type="synonym">Lycopodium complanatum</name>
    <dbReference type="NCBI Taxonomy" id="34168"/>
    <lineage>
        <taxon>Eukaryota</taxon>
        <taxon>Viridiplantae</taxon>
        <taxon>Streptophyta</taxon>
        <taxon>Embryophyta</taxon>
        <taxon>Tracheophyta</taxon>
        <taxon>Lycopodiopsida</taxon>
        <taxon>Lycopodiales</taxon>
        <taxon>Lycopodiaceae</taxon>
        <taxon>Lycopodioideae</taxon>
        <taxon>Diphasiastrum</taxon>
    </lineage>
</organism>
<name>A0ACC2CU10_DIPCM</name>
<accession>A0ACC2CU10</accession>
<keyword evidence="2" id="KW-1185">Reference proteome</keyword>
<dbReference type="EMBL" id="CM055100">
    <property type="protein sequence ID" value="KAJ7545548.1"/>
    <property type="molecule type" value="Genomic_DNA"/>
</dbReference>
<gene>
    <name evidence="1" type="ORF">O6H91_09G124500</name>
</gene>
<sequence length="1405" mass="159187">MERVRNPELSALVQLIGREVKNNSNSKSHVIIIAFEFFNAECYLEALKRFTSHRDSQECTVTEKLIDAVLHLTMSIALNPSSPVRPHLVSVLRQIEIPGRDWSVEPPNGGGTQDNYESDMAKYFEIAFQLSQEVVDMESFTSEEDRWVIEWFLRVVLSPFMVGLDLWHTFFVRLQAFKDCIIWFFSWLEEWESALDFVWRILNSTPTMLASSYFMELGRLFVAVGVREEDAKTLTTAADLLRASGQLAVTGFNFEDASEAYGEAVYVAILSKDFCKGGLILMEALESSELRNVNKHFLWHNETEHSLWRFLFLVAHGYQTENKFPEAVDLLNKGLALARQVQNKEWRMYLEAEIEWELGEVLCSSYHHVESTWQEDGVDHWRKALGILGKNAPDTTPEDPSLAEWTRLMRKVRCSLGNWFAQQRRFKEAYDEYMALSQLHAIDSKHQLKHHLLAKAVAAYGQFLSGAREEGLMAYEEVVVFAKKDSDLQGDKGFQAEMLTRYSLLLGEQGDKVKSRETLDEARSLLCRGDLSKDQVHCQSIPMMLYKCLVDKDISSAFEFVELVDSAISNTRETSRWSHWNRRMARFCMQMKDDEEAQKRMELYLNVTRAQKRTSQPQPEVDMLDMDAFLKRFGEDFGEGRVVDKLSAEERFEILWEKVEVSTDKEKQQKLLVKAKTLAQNEWGDASIKVGRVSVKLASIYAALGSLELAEEENAVAMTIFEGAKEREYAGGMLGCCYVNEALRMANKGRLDEAEEWIDRAKPLIEDEHYWKEVSASIKILRDGPEMGEKLVKEVIDSFATKQSQFTPTMDSLWIQGLEEVSEFYRWLELYAINEKNCLKALLWVERSRTRLFMRISEEQAGDSRTAKRIDFDGSDEEAEGMIKTILEKCGSNVSVIEFSYGGDDDGGTLIIYVIYLVEDKLVVKAIWIHLLDELKAKWNKNLAAFVHSVMLAIGRKEADDKQAKEYLSYLHDILCIRYIIDHVVPRDCGTLVFAPHGHLSLLPLHALYDNSKGEYLIQRIRVCYTPSLRTLSHCFELQQMHDMLRRSKPLERAFVAGNPHPMGCKLLSLPSAEKEAKKVAEILGVQPCVREQMTKEAVKQGLCGSSIVLLATHADPGHIVLQGVDHPYDITGTDKNIMNDTTEKDEQLTANEMSNLPVRAALVVLDGCETGKGKLKSEGLLGLGRSVLQAGASTVVLSLWKVNDETTSDLVAGMFQNAIDKPRTVVESLRISMLNMLKVKSIYYWAPLTVVGSPTLCIKDLIAEIDQKEMVDTVDTSSSPSTLSQTLIQRTIDLQELDKMKDAPNSISSSLPGLNPSLQLHHGVMCDGCNTQPITGPRFRAHASYKENYDLCERCFSGSSCTPDQFDRLDMPNPTPLLGVNCVRESCIRGGQCHCIACGSFIIM</sequence>
<proteinExistence type="predicted"/>
<comment type="caution">
    <text evidence="1">The sequence shown here is derived from an EMBL/GenBank/DDBJ whole genome shotgun (WGS) entry which is preliminary data.</text>
</comment>
<evidence type="ECO:0000313" key="2">
    <source>
        <dbReference type="Proteomes" id="UP001162992"/>
    </source>
</evidence>
<dbReference type="Proteomes" id="UP001162992">
    <property type="component" value="Chromosome 9"/>
</dbReference>